<evidence type="ECO:0000256" key="5">
    <source>
        <dbReference type="ARBA" id="ARBA00022692"/>
    </source>
</evidence>
<keyword evidence="6" id="KW-1133">Transmembrane helix</keyword>
<comment type="subcellular location">
    <subcellularLocation>
        <location evidence="2">Endomembrane system</location>
    </subcellularLocation>
    <subcellularLocation>
        <location evidence="1">Membrane</location>
        <topology evidence="1">Single-pass membrane protein</topology>
    </subcellularLocation>
</comment>
<dbReference type="Gene3D" id="3.90.1480.20">
    <property type="entry name" value="Glycosyl transferase family 29"/>
    <property type="match status" value="1"/>
</dbReference>
<reference evidence="9 10" key="1">
    <citation type="submission" date="2018-03" db="EMBL/GenBank/DDBJ databases">
        <title>Comparative analysis of microorganisms from saline springs in Andes Mountain Range, Colombia.</title>
        <authorList>
            <person name="Rubin E."/>
        </authorList>
    </citation>
    <scope>NUCLEOTIDE SEQUENCE [LARGE SCALE GENOMIC DNA]</scope>
    <source>
        <strain evidence="9 10">CG 23</strain>
    </source>
</reference>
<keyword evidence="4 9" id="KW-0808">Transferase</keyword>
<evidence type="ECO:0000256" key="3">
    <source>
        <dbReference type="ARBA" id="ARBA00022676"/>
    </source>
</evidence>
<proteinExistence type="predicted"/>
<sequence length="464" mass="50943">MVRRIVGAVGQRAAKVLPRVAPGSGSAHRAANNAAFRELALERTDGEPGRLARSRDELARRVRKVSPYGTRLWLQLSLGRASWWDLPGVESRLFTVAEAAVDTCRLDVADAVLAVMEDLRPGYSKVLHLRGRLYATRGDWAGARECWEAAERRGGGDPGAVGRRVADEKARHQVRRLIGQLPADLPAVQDGAPGAAAHRRAVALAPRVLRPWAFDRAVEEFIARSSVAALTDGLTPLMDAWTQIGAEHVVLAPPELVTETKWVDVEGFADYLRGRSVALIANSPTLLREELGELIDSYDVVIRFNSFVIDPVHTGARTDVHVAFHKYEFNLEVPVDVRILFSGETALWRESVKVRAIPGRQRMLGDLSLRWPAPSLGLIGKDDPFKLPTAGFNLLRLLLHLDVCPVVDLIGFDFYRSGMLRVEGAKAIPHSPGHDSSAEKEWIMAHAASVDAHVISMKKTRTAA</sequence>
<evidence type="ECO:0000313" key="10">
    <source>
        <dbReference type="Proteomes" id="UP000239895"/>
    </source>
</evidence>
<keyword evidence="10" id="KW-1185">Reference proteome</keyword>
<keyword evidence="7" id="KW-0472">Membrane</keyword>
<gene>
    <name evidence="9" type="ORF">BCL65_106211</name>
</gene>
<keyword evidence="5" id="KW-0812">Transmembrane</keyword>
<evidence type="ECO:0000256" key="7">
    <source>
        <dbReference type="ARBA" id="ARBA00023136"/>
    </source>
</evidence>
<dbReference type="EMBL" id="PVTX01000006">
    <property type="protein sequence ID" value="PRZ06536.1"/>
    <property type="molecule type" value="Genomic_DNA"/>
</dbReference>
<dbReference type="InterPro" id="IPR038578">
    <property type="entry name" value="GT29-like_sf"/>
</dbReference>
<evidence type="ECO:0000256" key="1">
    <source>
        <dbReference type="ARBA" id="ARBA00004167"/>
    </source>
</evidence>
<evidence type="ECO:0000256" key="8">
    <source>
        <dbReference type="ARBA" id="ARBA00023180"/>
    </source>
</evidence>
<comment type="caution">
    <text evidence="9">The sequence shown here is derived from an EMBL/GenBank/DDBJ whole genome shotgun (WGS) entry which is preliminary data.</text>
</comment>
<organism evidence="9 10">
    <name type="scientific">Isoptericola halotolerans</name>
    <dbReference type="NCBI Taxonomy" id="300560"/>
    <lineage>
        <taxon>Bacteria</taxon>
        <taxon>Bacillati</taxon>
        <taxon>Actinomycetota</taxon>
        <taxon>Actinomycetes</taxon>
        <taxon>Micrococcales</taxon>
        <taxon>Promicromonosporaceae</taxon>
        <taxon>Isoptericola</taxon>
    </lineage>
</organism>
<evidence type="ECO:0000256" key="2">
    <source>
        <dbReference type="ARBA" id="ARBA00004308"/>
    </source>
</evidence>
<dbReference type="GO" id="GO:0016757">
    <property type="term" value="F:glycosyltransferase activity"/>
    <property type="evidence" value="ECO:0007669"/>
    <property type="project" value="UniProtKB-KW"/>
</dbReference>
<accession>A0ABX5EHQ0</accession>
<protein>
    <submittedName>
        <fullName evidence="9">Glycosyl transferase family 29 (Putative sialyltransferase)</fullName>
    </submittedName>
</protein>
<name>A0ABX5EHQ0_9MICO</name>
<keyword evidence="8" id="KW-0325">Glycoprotein</keyword>
<evidence type="ECO:0000313" key="9">
    <source>
        <dbReference type="EMBL" id="PRZ06536.1"/>
    </source>
</evidence>
<dbReference type="Proteomes" id="UP000239895">
    <property type="component" value="Unassembled WGS sequence"/>
</dbReference>
<evidence type="ECO:0000256" key="6">
    <source>
        <dbReference type="ARBA" id="ARBA00022989"/>
    </source>
</evidence>
<dbReference type="Pfam" id="PF00777">
    <property type="entry name" value="Glyco_transf_29"/>
    <property type="match status" value="1"/>
</dbReference>
<evidence type="ECO:0000256" key="4">
    <source>
        <dbReference type="ARBA" id="ARBA00022679"/>
    </source>
</evidence>
<dbReference type="InterPro" id="IPR001675">
    <property type="entry name" value="Glyco_trans_29"/>
</dbReference>
<keyword evidence="3 9" id="KW-0328">Glycosyltransferase</keyword>